<dbReference type="EMBL" id="OX596095">
    <property type="protein sequence ID" value="CAM9476787.1"/>
    <property type="molecule type" value="Genomic_DNA"/>
</dbReference>
<evidence type="ECO:0000313" key="1">
    <source>
        <dbReference type="EMBL" id="CAM9476787.1"/>
    </source>
</evidence>
<name>A0AC59Y914_RANTA</name>
<protein>
    <submittedName>
        <fullName evidence="1">Uncharacterized protein</fullName>
    </submittedName>
</protein>
<evidence type="ECO:0000313" key="2">
    <source>
        <dbReference type="Proteomes" id="UP001162501"/>
    </source>
</evidence>
<dbReference type="Proteomes" id="UP001162501">
    <property type="component" value="Chromosome 11"/>
</dbReference>
<reference evidence="1" key="1">
    <citation type="submission" date="2023-05" db="EMBL/GenBank/DDBJ databases">
        <authorList>
            <consortium name="ELIXIR-Norway"/>
        </authorList>
    </citation>
    <scope>NUCLEOTIDE SEQUENCE</scope>
</reference>
<sequence length="67" mass="7353">MAPALVLPLVKIAVTRQLEESRPGPESDQVDDIVWSSEGKGHIRNCLLLPHGDRGHLPFMVVQTPLS</sequence>
<gene>
    <name evidence="1" type="ORF">MRATA1EN22A_LOCUS3049</name>
</gene>
<accession>A0AC59Y914</accession>
<organism evidence="1 2">
    <name type="scientific">Rangifer tarandus platyrhynchus</name>
    <name type="common">Svalbard reindeer</name>
    <dbReference type="NCBI Taxonomy" id="3082113"/>
    <lineage>
        <taxon>Eukaryota</taxon>
        <taxon>Metazoa</taxon>
        <taxon>Chordata</taxon>
        <taxon>Craniata</taxon>
        <taxon>Vertebrata</taxon>
        <taxon>Euteleostomi</taxon>
        <taxon>Mammalia</taxon>
        <taxon>Eutheria</taxon>
        <taxon>Laurasiatheria</taxon>
        <taxon>Artiodactyla</taxon>
        <taxon>Ruminantia</taxon>
        <taxon>Pecora</taxon>
        <taxon>Cervidae</taxon>
        <taxon>Odocoileinae</taxon>
        <taxon>Rangifer</taxon>
    </lineage>
</organism>
<proteinExistence type="predicted"/>
<reference evidence="1" key="2">
    <citation type="submission" date="2025-03" db="EMBL/GenBank/DDBJ databases">
        <authorList>
            <consortium name="ELIXIR-Norway"/>
            <consortium name="Elixir Norway"/>
        </authorList>
    </citation>
    <scope>NUCLEOTIDE SEQUENCE</scope>
</reference>